<protein>
    <submittedName>
        <fullName evidence="12">Related to multidrug resistant protein</fullName>
    </submittedName>
</protein>
<evidence type="ECO:0000256" key="1">
    <source>
        <dbReference type="ARBA" id="ARBA00004141"/>
    </source>
</evidence>
<evidence type="ECO:0000256" key="2">
    <source>
        <dbReference type="ARBA" id="ARBA00004236"/>
    </source>
</evidence>
<dbReference type="SUPFAM" id="SSF103473">
    <property type="entry name" value="MFS general substrate transporter"/>
    <property type="match status" value="1"/>
</dbReference>
<dbReference type="AlphaFoldDB" id="A0A2H3SKD2"/>
<dbReference type="VEuPathDB" id="FungiDB:FOC1_g10014831"/>
<evidence type="ECO:0000256" key="5">
    <source>
        <dbReference type="ARBA" id="ARBA00022692"/>
    </source>
</evidence>
<organism evidence="12 13">
    <name type="scientific">Fusarium oxysporum</name>
    <name type="common">Fusarium vascular wilt</name>
    <dbReference type="NCBI Taxonomy" id="5507"/>
    <lineage>
        <taxon>Eukaryota</taxon>
        <taxon>Fungi</taxon>
        <taxon>Dikarya</taxon>
        <taxon>Ascomycota</taxon>
        <taxon>Pezizomycotina</taxon>
        <taxon>Sordariomycetes</taxon>
        <taxon>Hypocreomycetidae</taxon>
        <taxon>Hypocreales</taxon>
        <taxon>Nectriaceae</taxon>
        <taxon>Fusarium</taxon>
        <taxon>Fusarium oxysporum species complex</taxon>
    </lineage>
</organism>
<reference evidence="13" key="1">
    <citation type="submission" date="2016-09" db="EMBL/GenBank/DDBJ databases">
        <authorList>
            <person name="Guldener U."/>
        </authorList>
    </citation>
    <scope>NUCLEOTIDE SEQUENCE [LARGE SCALE GENOMIC DNA]</scope>
    <source>
        <strain evidence="13">V64-1</strain>
    </source>
</reference>
<feature type="transmembrane region" description="Helical" evidence="10">
    <location>
        <begin position="346"/>
        <end position="370"/>
    </location>
</feature>
<evidence type="ECO:0000313" key="12">
    <source>
        <dbReference type="EMBL" id="SCO76952.1"/>
    </source>
</evidence>
<evidence type="ECO:0000256" key="4">
    <source>
        <dbReference type="ARBA" id="ARBA00022475"/>
    </source>
</evidence>
<dbReference type="VEuPathDB" id="FungiDB:FOZG_08898"/>
<feature type="transmembrane region" description="Helical" evidence="10">
    <location>
        <begin position="148"/>
        <end position="166"/>
    </location>
</feature>
<dbReference type="CDD" id="cd17323">
    <property type="entry name" value="MFS_Tpo1_MDR_like"/>
    <property type="match status" value="1"/>
</dbReference>
<evidence type="ECO:0000256" key="6">
    <source>
        <dbReference type="ARBA" id="ARBA00022989"/>
    </source>
</evidence>
<dbReference type="PANTHER" id="PTHR23502">
    <property type="entry name" value="MAJOR FACILITATOR SUPERFAMILY"/>
    <property type="match status" value="1"/>
</dbReference>
<feature type="transmembrane region" description="Helical" evidence="10">
    <location>
        <begin position="400"/>
        <end position="419"/>
    </location>
</feature>
<feature type="region of interest" description="Disordered" evidence="9">
    <location>
        <begin position="1"/>
        <end position="67"/>
    </location>
</feature>
<keyword evidence="7 10" id="KW-0472">Membrane</keyword>
<evidence type="ECO:0000313" key="13">
    <source>
        <dbReference type="Proteomes" id="UP000219369"/>
    </source>
</evidence>
<evidence type="ECO:0000256" key="3">
    <source>
        <dbReference type="ARBA" id="ARBA00008335"/>
    </source>
</evidence>
<dbReference type="Pfam" id="PF07690">
    <property type="entry name" value="MFS_1"/>
    <property type="match status" value="1"/>
</dbReference>
<keyword evidence="8" id="KW-0325">Glycoprotein</keyword>
<dbReference type="InterPro" id="IPR011701">
    <property type="entry name" value="MFS"/>
</dbReference>
<sequence>MDQSSSNSTLGRSTSTPDNCTSNGDRRPSTTLQTQVHRIRSQNGYGVCDGTNQVDDDSNEYSEKDPFEVGWDAGHSDPLCPRGFSTSRKWLVVTCTSSIYTSTYAQMENEFGNSRIISILGLSTFVLGLAFGPMLFSPLSEFYGRRPIYLVAWIMFIIFIVPAAVARNIWAVIVARFLDGFSGSAFLAVSGGTVSDLFTREEIHAPMALFSVAPFLGPAIGPTLGGFINYNVNWRWTYYTLLIWSVVLGIAMVLTVPETHHSAILKKKAQHIRKTTGDTRWYTPTENSDKTLSKAIGYSLLRPFQLLFFEPMCLSLCLYSAILLGILYLFFGAFSLVFSMTYGFELWQIGLSFLGIGLGLILGIATNPIWHRVHLRLERRAEMKTGITGVNEPEFHLPSAITGAVLVPIGLFWFAWSIFPSVHWFVPIIGSAIFGMGLILLFTGIFTFLVDAYSKFAASALAANTFVRCIFAGEVSSTRLSIVWKSDVSASQLPLGYIAV</sequence>
<dbReference type="PROSITE" id="PS50850">
    <property type="entry name" value="MFS"/>
    <property type="match status" value="1"/>
</dbReference>
<feature type="compositionally biased region" description="Low complexity" evidence="9">
    <location>
        <begin position="1"/>
        <end position="16"/>
    </location>
</feature>
<dbReference type="InterPro" id="IPR020846">
    <property type="entry name" value="MFS_dom"/>
</dbReference>
<dbReference type="GO" id="GO:0005886">
    <property type="term" value="C:plasma membrane"/>
    <property type="evidence" value="ECO:0007669"/>
    <property type="project" value="UniProtKB-SubCell"/>
</dbReference>
<dbReference type="OrthoDB" id="3561359at2759"/>
<dbReference type="Gene3D" id="1.20.1250.20">
    <property type="entry name" value="MFS general substrate transporter like domains"/>
    <property type="match status" value="1"/>
</dbReference>
<dbReference type="InterPro" id="IPR036259">
    <property type="entry name" value="MFS_trans_sf"/>
</dbReference>
<gene>
    <name evidence="12" type="ORF">FRV6_01164</name>
</gene>
<evidence type="ECO:0000256" key="10">
    <source>
        <dbReference type="SAM" id="Phobius"/>
    </source>
</evidence>
<dbReference type="EMBL" id="FMJY01000001">
    <property type="protein sequence ID" value="SCO76952.1"/>
    <property type="molecule type" value="Genomic_DNA"/>
</dbReference>
<dbReference type="VEuPathDB" id="FungiDB:FOXG_18503"/>
<evidence type="ECO:0000256" key="8">
    <source>
        <dbReference type="ARBA" id="ARBA00023180"/>
    </source>
</evidence>
<feature type="transmembrane region" description="Helical" evidence="10">
    <location>
        <begin position="425"/>
        <end position="450"/>
    </location>
</feature>
<dbReference type="VEuPathDB" id="FungiDB:FOC4_g10007703"/>
<keyword evidence="6 10" id="KW-1133">Transmembrane helix</keyword>
<evidence type="ECO:0000256" key="9">
    <source>
        <dbReference type="SAM" id="MobiDB-lite"/>
    </source>
</evidence>
<comment type="similarity">
    <text evidence="3">Belongs to the major facilitator superfamily.</text>
</comment>
<feature type="domain" description="Major facilitator superfamily (MFS) profile" evidence="11">
    <location>
        <begin position="82"/>
        <end position="500"/>
    </location>
</feature>
<evidence type="ECO:0000259" key="11">
    <source>
        <dbReference type="PROSITE" id="PS50850"/>
    </source>
</evidence>
<dbReference type="Proteomes" id="UP000219369">
    <property type="component" value="Unassembled WGS sequence"/>
</dbReference>
<keyword evidence="5 10" id="KW-0812">Transmembrane</keyword>
<dbReference type="VEuPathDB" id="FungiDB:FOMG_11303"/>
<feature type="transmembrane region" description="Helical" evidence="10">
    <location>
        <begin position="316"/>
        <end position="340"/>
    </location>
</feature>
<dbReference type="GO" id="GO:0022857">
    <property type="term" value="F:transmembrane transporter activity"/>
    <property type="evidence" value="ECO:0007669"/>
    <property type="project" value="InterPro"/>
</dbReference>
<dbReference type="VEuPathDB" id="FungiDB:HZS61_015283"/>
<proteinExistence type="inferred from homology"/>
<accession>A0A2H3SKD2</accession>
<feature type="transmembrane region" description="Helical" evidence="10">
    <location>
        <begin position="236"/>
        <end position="257"/>
    </location>
</feature>
<dbReference type="PANTHER" id="PTHR23502:SF7">
    <property type="entry name" value="DRUG_PROTON ANTIPORTER YHK8-RELATED"/>
    <property type="match status" value="1"/>
</dbReference>
<dbReference type="FunFam" id="1.20.1250.20:FF:000082">
    <property type="entry name" value="MFS multidrug transporter, putative"/>
    <property type="match status" value="1"/>
</dbReference>
<evidence type="ECO:0000256" key="7">
    <source>
        <dbReference type="ARBA" id="ARBA00023136"/>
    </source>
</evidence>
<keyword evidence="4" id="KW-1003">Cell membrane</keyword>
<feature type="transmembrane region" description="Helical" evidence="10">
    <location>
        <begin position="116"/>
        <end position="136"/>
    </location>
</feature>
<feature type="transmembrane region" description="Helical" evidence="10">
    <location>
        <begin position="207"/>
        <end position="230"/>
    </location>
</feature>
<feature type="compositionally biased region" description="Polar residues" evidence="9">
    <location>
        <begin position="17"/>
        <end position="44"/>
    </location>
</feature>
<dbReference type="VEuPathDB" id="FungiDB:FOIG_02178"/>
<comment type="subcellular location">
    <subcellularLocation>
        <location evidence="2">Cell membrane</location>
    </subcellularLocation>
    <subcellularLocation>
        <location evidence="1">Membrane</location>
        <topology evidence="1">Multi-pass membrane protein</topology>
    </subcellularLocation>
</comment>
<name>A0A2H3SKD2_FUSOX</name>